<dbReference type="GO" id="GO:0005524">
    <property type="term" value="F:ATP binding"/>
    <property type="evidence" value="ECO:0007669"/>
    <property type="project" value="UniProtKB-KW"/>
</dbReference>
<dbReference type="Pfam" id="PF12169">
    <property type="entry name" value="DNA_pol3_gamma3"/>
    <property type="match status" value="1"/>
</dbReference>
<dbReference type="SUPFAM" id="SSF52540">
    <property type="entry name" value="P-loop containing nucleoside triphosphate hydrolases"/>
    <property type="match status" value="1"/>
</dbReference>
<evidence type="ECO:0000256" key="9">
    <source>
        <dbReference type="ARBA" id="ARBA00022932"/>
    </source>
</evidence>
<dbReference type="EMBL" id="DVHL01000005">
    <property type="protein sequence ID" value="HIR65342.1"/>
    <property type="molecule type" value="Genomic_DNA"/>
</dbReference>
<dbReference type="GO" id="GO:0006261">
    <property type="term" value="P:DNA-templated DNA replication"/>
    <property type="evidence" value="ECO:0007669"/>
    <property type="project" value="TreeGrafter"/>
</dbReference>
<keyword evidence="9 11" id="KW-0239">DNA-directed DNA polymerase</keyword>
<dbReference type="Gene3D" id="1.10.8.60">
    <property type="match status" value="1"/>
</dbReference>
<dbReference type="InterPro" id="IPR027417">
    <property type="entry name" value="P-loop_NTPase"/>
</dbReference>
<keyword evidence="5" id="KW-0479">Metal-binding</keyword>
<dbReference type="GO" id="GO:0003677">
    <property type="term" value="F:DNA binding"/>
    <property type="evidence" value="ECO:0007669"/>
    <property type="project" value="InterPro"/>
</dbReference>
<evidence type="ECO:0000259" key="12">
    <source>
        <dbReference type="SMART" id="SM00382"/>
    </source>
</evidence>
<name>A0A9D1E3A8_9BACT</name>
<dbReference type="GO" id="GO:0003887">
    <property type="term" value="F:DNA-directed DNA polymerase activity"/>
    <property type="evidence" value="ECO:0007669"/>
    <property type="project" value="UniProtKB-KW"/>
</dbReference>
<dbReference type="InterPro" id="IPR045085">
    <property type="entry name" value="HLD_clamp_pol_III_gamma_tau"/>
</dbReference>
<dbReference type="GO" id="GO:0009360">
    <property type="term" value="C:DNA polymerase III complex"/>
    <property type="evidence" value="ECO:0007669"/>
    <property type="project" value="InterPro"/>
</dbReference>
<evidence type="ECO:0000256" key="11">
    <source>
        <dbReference type="RuleBase" id="RU364063"/>
    </source>
</evidence>
<keyword evidence="8 11" id="KW-0067">ATP-binding</keyword>
<evidence type="ECO:0000256" key="3">
    <source>
        <dbReference type="ARBA" id="ARBA00022695"/>
    </source>
</evidence>
<dbReference type="EC" id="2.7.7.7" evidence="11"/>
<dbReference type="InterPro" id="IPR022754">
    <property type="entry name" value="DNA_pol_III_gamma-3"/>
</dbReference>
<dbReference type="NCBIfam" id="TIGR02397">
    <property type="entry name" value="dnaX_nterm"/>
    <property type="match status" value="1"/>
</dbReference>
<evidence type="ECO:0000313" key="14">
    <source>
        <dbReference type="Proteomes" id="UP000824200"/>
    </source>
</evidence>
<evidence type="ECO:0000256" key="7">
    <source>
        <dbReference type="ARBA" id="ARBA00022833"/>
    </source>
</evidence>
<dbReference type="InterPro" id="IPR050238">
    <property type="entry name" value="DNA_Rep/Repair_Clamp_Loader"/>
</dbReference>
<keyword evidence="7" id="KW-0862">Zinc</keyword>
<evidence type="ECO:0000256" key="2">
    <source>
        <dbReference type="ARBA" id="ARBA00022679"/>
    </source>
</evidence>
<keyword evidence="2 11" id="KW-0808">Transferase</keyword>
<dbReference type="NCBIfam" id="NF004046">
    <property type="entry name" value="PRK05563.1"/>
    <property type="match status" value="1"/>
</dbReference>
<comment type="catalytic activity">
    <reaction evidence="10 11">
        <text>DNA(n) + a 2'-deoxyribonucleoside 5'-triphosphate = DNA(n+1) + diphosphate</text>
        <dbReference type="Rhea" id="RHEA:22508"/>
        <dbReference type="Rhea" id="RHEA-COMP:17339"/>
        <dbReference type="Rhea" id="RHEA-COMP:17340"/>
        <dbReference type="ChEBI" id="CHEBI:33019"/>
        <dbReference type="ChEBI" id="CHEBI:61560"/>
        <dbReference type="ChEBI" id="CHEBI:173112"/>
        <dbReference type="EC" id="2.7.7.7"/>
    </reaction>
</comment>
<dbReference type="FunFam" id="3.40.50.300:FF:000014">
    <property type="entry name" value="DNA polymerase III subunit gamma/tau"/>
    <property type="match status" value="1"/>
</dbReference>
<dbReference type="SMART" id="SM00382">
    <property type="entry name" value="AAA"/>
    <property type="match status" value="1"/>
</dbReference>
<comment type="caution">
    <text evidence="13">The sequence shown here is derived from an EMBL/GenBank/DDBJ whole genome shotgun (WGS) entry which is preliminary data.</text>
</comment>
<dbReference type="Pfam" id="PF22608">
    <property type="entry name" value="DNAX_ATPase_lid"/>
    <property type="match status" value="1"/>
</dbReference>
<reference evidence="13" key="1">
    <citation type="submission" date="2020-10" db="EMBL/GenBank/DDBJ databases">
        <authorList>
            <person name="Gilroy R."/>
        </authorList>
    </citation>
    <scope>NUCLEOTIDE SEQUENCE</scope>
    <source>
        <strain evidence="13">CHK121-14286</strain>
    </source>
</reference>
<dbReference type="Gene3D" id="1.20.272.10">
    <property type="match status" value="1"/>
</dbReference>
<accession>A0A9D1E3A8</accession>
<protein>
    <recommendedName>
        <fullName evidence="11">DNA polymerase III subunit gamma/tau</fullName>
        <ecNumber evidence="11">2.7.7.7</ecNumber>
    </recommendedName>
</protein>
<keyword evidence="6 11" id="KW-0547">Nucleotide-binding</keyword>
<keyword evidence="3 11" id="KW-0548">Nucleotidyltransferase</keyword>
<dbReference type="PANTHER" id="PTHR11669:SF0">
    <property type="entry name" value="PROTEIN STICHEL-LIKE 2"/>
    <property type="match status" value="1"/>
</dbReference>
<comment type="subunit">
    <text evidence="11">DNA polymerase III contains a core (composed of alpha, epsilon and theta chains) that associates with a tau subunit. This core dimerizes to form the POLIII' complex. PolIII' associates with the gamma complex (composed of gamma, delta, delta', psi and chi chains) and with the beta chain to form the complete DNA polymerase III complex.</text>
</comment>
<dbReference type="SUPFAM" id="SSF48019">
    <property type="entry name" value="post-AAA+ oligomerization domain-like"/>
    <property type="match status" value="1"/>
</dbReference>
<comment type="similarity">
    <text evidence="1 11">Belongs to the DnaX/STICHEL family.</text>
</comment>
<dbReference type="AlphaFoldDB" id="A0A9D1E3A8"/>
<dbReference type="PANTHER" id="PTHR11669">
    <property type="entry name" value="REPLICATION FACTOR C / DNA POLYMERASE III GAMMA-TAU SUBUNIT"/>
    <property type="match status" value="1"/>
</dbReference>
<dbReference type="Proteomes" id="UP000824200">
    <property type="component" value="Unassembled WGS sequence"/>
</dbReference>
<dbReference type="Pfam" id="PF13177">
    <property type="entry name" value="DNA_pol3_delta2"/>
    <property type="match status" value="1"/>
</dbReference>
<evidence type="ECO:0000256" key="4">
    <source>
        <dbReference type="ARBA" id="ARBA00022705"/>
    </source>
</evidence>
<keyword evidence="4 11" id="KW-0235">DNA replication</keyword>
<dbReference type="InterPro" id="IPR003593">
    <property type="entry name" value="AAA+_ATPase"/>
</dbReference>
<comment type="function">
    <text evidence="11">DNA polymerase III is a complex, multichain enzyme responsible for most of the replicative synthesis in bacteria. This DNA polymerase also exhibits 3' to 5' exonuclease activity.</text>
</comment>
<feature type="domain" description="AAA+ ATPase" evidence="12">
    <location>
        <begin position="37"/>
        <end position="184"/>
    </location>
</feature>
<evidence type="ECO:0000256" key="6">
    <source>
        <dbReference type="ARBA" id="ARBA00022741"/>
    </source>
</evidence>
<sequence length="497" mass="55723">MNYVALYRKYRPQIFDDVIGQDHIVGTLRNQILKDKISHAYLFTGTRGTGKTTTAKIFARAVNCPHAKEHNGNPCGKCEVCKALQQPNVDVIEMDAASNNGVDYARDIREKVQYPPVNGRYKVYIIDEVHMLSVSAFNALLKTLEEPPQHALFILCTTEVHKIPATILSRCMRFDFRLVSLPKLAQLVQDIYDKEGKTYEKDALYAIARAGEGSVRDCVSIADRCMSVSDGKLTYRDVMSVLGVSSKEGIANLADAVIANDAGEILTDIDKLVKEGKDVARLSKDLAVYFRDILTVKLCKNPREILALPDDELERLEKQAQGVSDKKLLYAIDVLTGLESSLRYALSPRMLLESATLKIGSSTGEVDVEGLDRRVTRLEQQPHNAKTSARYVVDKTNAQSVWLGVKYALEESDKPLLLGVWRDVKVEMHEDKFVVLCSKGAYLLIDTQYRATLLNEIKPFCNKPVEFVEVKETSETEVDKQLKALGDNVRFENNIKK</sequence>
<gene>
    <name evidence="11 13" type="primary">dnaX</name>
    <name evidence="13" type="ORF">IAC95_00405</name>
</gene>
<dbReference type="GO" id="GO:0046872">
    <property type="term" value="F:metal ion binding"/>
    <property type="evidence" value="ECO:0007669"/>
    <property type="project" value="UniProtKB-KW"/>
</dbReference>
<dbReference type="InterPro" id="IPR012763">
    <property type="entry name" value="DNA_pol_III_sug/sutau_N"/>
</dbReference>
<evidence type="ECO:0000256" key="10">
    <source>
        <dbReference type="ARBA" id="ARBA00049244"/>
    </source>
</evidence>
<dbReference type="CDD" id="cd18137">
    <property type="entry name" value="HLD_clamp_pol_III_gamma_tau"/>
    <property type="match status" value="1"/>
</dbReference>
<dbReference type="InterPro" id="IPR008921">
    <property type="entry name" value="DNA_pol3_clamp-load_cplx_C"/>
</dbReference>
<proteinExistence type="inferred from homology"/>
<evidence type="ECO:0000256" key="1">
    <source>
        <dbReference type="ARBA" id="ARBA00006360"/>
    </source>
</evidence>
<dbReference type="Gene3D" id="3.40.50.300">
    <property type="entry name" value="P-loop containing nucleotide triphosphate hydrolases"/>
    <property type="match status" value="1"/>
</dbReference>
<evidence type="ECO:0000313" key="13">
    <source>
        <dbReference type="EMBL" id="HIR65342.1"/>
    </source>
</evidence>
<evidence type="ECO:0000256" key="8">
    <source>
        <dbReference type="ARBA" id="ARBA00022840"/>
    </source>
</evidence>
<reference evidence="13" key="2">
    <citation type="journal article" date="2021" name="PeerJ">
        <title>Extensive microbial diversity within the chicken gut microbiome revealed by metagenomics and culture.</title>
        <authorList>
            <person name="Gilroy R."/>
            <person name="Ravi A."/>
            <person name="Getino M."/>
            <person name="Pursley I."/>
            <person name="Horton D.L."/>
            <person name="Alikhan N.F."/>
            <person name="Baker D."/>
            <person name="Gharbi K."/>
            <person name="Hall N."/>
            <person name="Watson M."/>
            <person name="Adriaenssens E.M."/>
            <person name="Foster-Nyarko E."/>
            <person name="Jarju S."/>
            <person name="Secka A."/>
            <person name="Antonio M."/>
            <person name="Oren A."/>
            <person name="Chaudhuri R.R."/>
            <person name="La Ragione R."/>
            <person name="Hildebrand F."/>
            <person name="Pallen M.J."/>
        </authorList>
    </citation>
    <scope>NUCLEOTIDE SEQUENCE</scope>
    <source>
        <strain evidence="13">CHK121-14286</strain>
    </source>
</reference>
<organism evidence="13 14">
    <name type="scientific">Candidatus Fimimonas gallinarum</name>
    <dbReference type="NCBI Taxonomy" id="2840821"/>
    <lineage>
        <taxon>Bacteria</taxon>
        <taxon>Pseudomonadati</taxon>
        <taxon>Myxococcota</taxon>
        <taxon>Myxococcia</taxon>
        <taxon>Myxococcales</taxon>
        <taxon>Cystobacterineae</taxon>
        <taxon>Myxococcaceae</taxon>
        <taxon>Myxococcaceae incertae sedis</taxon>
        <taxon>Candidatus Fimimonas</taxon>
    </lineage>
</organism>
<evidence type="ECO:0000256" key="5">
    <source>
        <dbReference type="ARBA" id="ARBA00022723"/>
    </source>
</evidence>